<proteinExistence type="predicted"/>
<sequence>MKTDGKFRHDSLQTRKTVKALLEALTKGIGKGELVLSDEDGEIALEPDGLLNLRIRAERADGSNRVDLRITWNDESRPVESKNAPKIG</sequence>
<protein>
    <submittedName>
        <fullName evidence="1">Amphi-Trp domain-containing protein</fullName>
    </submittedName>
</protein>
<dbReference type="STRING" id="571298.SAMN04488026_102226"/>
<keyword evidence="2" id="KW-1185">Reference proteome</keyword>
<organism evidence="1 2">
    <name type="scientific">Aliiruegeria lutimaris</name>
    <dbReference type="NCBI Taxonomy" id="571298"/>
    <lineage>
        <taxon>Bacteria</taxon>
        <taxon>Pseudomonadati</taxon>
        <taxon>Pseudomonadota</taxon>
        <taxon>Alphaproteobacteria</taxon>
        <taxon>Rhodobacterales</taxon>
        <taxon>Roseobacteraceae</taxon>
        <taxon>Aliiruegeria</taxon>
    </lineage>
</organism>
<dbReference type="AlphaFoldDB" id="A0A1G8VSR0"/>
<dbReference type="InterPro" id="IPR027598">
    <property type="entry name" value="Amphi-Trp_dom"/>
</dbReference>
<accession>A0A1G8VSR0</accession>
<evidence type="ECO:0000313" key="2">
    <source>
        <dbReference type="Proteomes" id="UP000199382"/>
    </source>
</evidence>
<dbReference type="EMBL" id="FNEK01000022">
    <property type="protein sequence ID" value="SDJ69121.1"/>
    <property type="molecule type" value="Genomic_DNA"/>
</dbReference>
<dbReference type="OrthoDB" id="5422838at2"/>
<dbReference type="Proteomes" id="UP000199382">
    <property type="component" value="Unassembled WGS sequence"/>
</dbReference>
<evidence type="ECO:0000313" key="1">
    <source>
        <dbReference type="EMBL" id="SDJ69121.1"/>
    </source>
</evidence>
<name>A0A1G8VSR0_9RHOB</name>
<reference evidence="1 2" key="1">
    <citation type="submission" date="2016-10" db="EMBL/GenBank/DDBJ databases">
        <authorList>
            <person name="de Groot N.N."/>
        </authorList>
    </citation>
    <scope>NUCLEOTIDE SEQUENCE [LARGE SCALE GENOMIC DNA]</scope>
    <source>
        <strain evidence="1 2">DSM 25294</strain>
    </source>
</reference>
<dbReference type="RefSeq" id="WP_093156010.1">
    <property type="nucleotide sequence ID" value="NZ_FNEK01000022.1"/>
</dbReference>
<gene>
    <name evidence="1" type="ORF">SAMN04488026_102226</name>
</gene>
<dbReference type="NCBIfam" id="TIGR04354">
    <property type="entry name" value="amphi-Trp"/>
    <property type="match status" value="1"/>
</dbReference>